<comment type="function">
    <text evidence="5">Sigma factors are initiation factors that promote the attachment of RNA polymerase to specific initiation sites and are then released. This sigma factor is the primary sigma factor during exponential growth.</text>
</comment>
<evidence type="ECO:0000256" key="3">
    <source>
        <dbReference type="ARBA" id="ARBA00023125"/>
    </source>
</evidence>
<evidence type="ECO:0000313" key="11">
    <source>
        <dbReference type="EMBL" id="TWU47100.1"/>
    </source>
</evidence>
<dbReference type="CDD" id="cd06171">
    <property type="entry name" value="Sigma70_r4"/>
    <property type="match status" value="1"/>
</dbReference>
<sequence>MQLMDQHLSSLITRGIQDGFLTYDEVNAYLPDEDVNPEKLDSLLLAIEHHGIDLVEGKSKKERPAVVVTRAATAAAMEKKLAAARAAAFDAAESIGEDGLEAVASAEEAAEEDEEDEPLAVVAPSDMPKASDDPIRMYLSQMAEIPLLSREEEIGLAKKIEINRRRFRRTLLESDYAMRATVGVLSRVHAGELPFDRTIKVSLTERLTKEQISARMPHNLRSLNHLIAQNKQDFELMVRRSTSPRLKAEVRRRFIANRRKCLQLVEELSLRSRRVTPLLKQLEDISRRMNFIRQQLADLGNDATSRDEAADLKQELRELMLVTQESPVSLHNRMVRARKYFNEYEATKRELSSGNLRLVVSIAKKYRNRGLSFLDLIQEGNTGLMRAVDKYEYRRGFKFSTYATWWIRQAITRAIADQARTIRIPVHMIDVLSKLRQAQKRLTQDLRREPTYEEIALETEVPIEEVRRVMDIGRHPVSLDRPVGEGEDSSFGEFIQDSDSHNPVKNAASSILRGKIDELLKTLTFREREIIRLRYGLVDGYSYTLEECGRIFKVTRERVRQIEAKAVAKLQSPSRSDRLSSFLKTAA</sequence>
<feature type="domain" description="RNA polymerase sigma-70 region 2" evidence="9">
    <location>
        <begin position="355"/>
        <end position="421"/>
    </location>
</feature>
<accession>A0A5C6EEL2</accession>
<dbReference type="InterPro" id="IPR009042">
    <property type="entry name" value="RNA_pol_sigma70_r1_2"/>
</dbReference>
<feature type="region of interest" description="Sigma-70 factor domain-2" evidence="5">
    <location>
        <begin position="351"/>
        <end position="421"/>
    </location>
</feature>
<dbReference type="InterPro" id="IPR007630">
    <property type="entry name" value="RNA_pol_sigma70_r4"/>
</dbReference>
<dbReference type="Pfam" id="PF04542">
    <property type="entry name" value="Sigma70_r2"/>
    <property type="match status" value="1"/>
</dbReference>
<dbReference type="Gene3D" id="1.10.220.120">
    <property type="entry name" value="Sigma-70 factor, region 1.1"/>
    <property type="match status" value="1"/>
</dbReference>
<dbReference type="InterPro" id="IPR000943">
    <property type="entry name" value="RNA_pol_sigma70"/>
</dbReference>
<dbReference type="Pfam" id="PF03979">
    <property type="entry name" value="Sigma70_r1_1"/>
    <property type="match status" value="1"/>
</dbReference>
<keyword evidence="5" id="KW-0963">Cytoplasm</keyword>
<dbReference type="Gene3D" id="1.10.601.10">
    <property type="entry name" value="RNA Polymerase Primary Sigma Factor"/>
    <property type="match status" value="1"/>
</dbReference>
<reference evidence="11 12" key="1">
    <citation type="submission" date="2019-02" db="EMBL/GenBank/DDBJ databases">
        <title>Deep-cultivation of Planctomycetes and their phenomic and genomic characterization uncovers novel biology.</title>
        <authorList>
            <person name="Wiegand S."/>
            <person name="Jogler M."/>
            <person name="Boedeker C."/>
            <person name="Pinto D."/>
            <person name="Vollmers J."/>
            <person name="Rivas-Marin E."/>
            <person name="Kohn T."/>
            <person name="Peeters S.H."/>
            <person name="Heuer A."/>
            <person name="Rast P."/>
            <person name="Oberbeckmann S."/>
            <person name="Bunk B."/>
            <person name="Jeske O."/>
            <person name="Meyerdierks A."/>
            <person name="Storesund J.E."/>
            <person name="Kallscheuer N."/>
            <person name="Luecker S."/>
            <person name="Lage O.M."/>
            <person name="Pohl T."/>
            <person name="Merkel B.J."/>
            <person name="Hornburger P."/>
            <person name="Mueller R.-W."/>
            <person name="Bruemmer F."/>
            <person name="Labrenz M."/>
            <person name="Spormann A.M."/>
            <person name="Op Den Camp H."/>
            <person name="Overmann J."/>
            <person name="Amann R."/>
            <person name="Jetten M.S.M."/>
            <person name="Mascher T."/>
            <person name="Medema M.H."/>
            <person name="Devos D.P."/>
            <person name="Kaster A.-K."/>
            <person name="Ovreas L."/>
            <person name="Rohde M."/>
            <person name="Galperin M.Y."/>
            <person name="Jogler C."/>
        </authorList>
    </citation>
    <scope>NUCLEOTIDE SEQUENCE [LARGE SCALE GENOMIC DNA]</scope>
    <source>
        <strain evidence="11 12">Poly59</strain>
    </source>
</reference>
<feature type="region of interest" description="Sigma-70 factor domain-4" evidence="5">
    <location>
        <begin position="519"/>
        <end position="572"/>
    </location>
</feature>
<dbReference type="PANTHER" id="PTHR30603:SF60">
    <property type="entry name" value="RNA POLYMERASE SIGMA FACTOR RPOD"/>
    <property type="match status" value="1"/>
</dbReference>
<feature type="domain" description="RNA polymerase sigma-70 region 1.2" evidence="6">
    <location>
        <begin position="133"/>
        <end position="161"/>
    </location>
</feature>
<dbReference type="SUPFAM" id="SSF88946">
    <property type="entry name" value="Sigma2 domain of RNA polymerase sigma factors"/>
    <property type="match status" value="1"/>
</dbReference>
<evidence type="ECO:0000256" key="5">
    <source>
        <dbReference type="HAMAP-Rule" id="MF_00963"/>
    </source>
</evidence>
<dbReference type="Pfam" id="PF04545">
    <property type="entry name" value="Sigma70_r4"/>
    <property type="match status" value="1"/>
</dbReference>
<dbReference type="EMBL" id="SJPX01000006">
    <property type="protein sequence ID" value="TWU47100.1"/>
    <property type="molecule type" value="Genomic_DNA"/>
</dbReference>
<dbReference type="GO" id="GO:0006352">
    <property type="term" value="P:DNA-templated transcription initiation"/>
    <property type="evidence" value="ECO:0007669"/>
    <property type="project" value="UniProtKB-UniRule"/>
</dbReference>
<dbReference type="FunFam" id="1.10.601.10:FF:000001">
    <property type="entry name" value="RNA polymerase sigma factor SigA"/>
    <property type="match status" value="1"/>
</dbReference>
<evidence type="ECO:0000259" key="10">
    <source>
        <dbReference type="Pfam" id="PF04545"/>
    </source>
</evidence>
<dbReference type="InterPro" id="IPR007627">
    <property type="entry name" value="RNA_pol_sigma70_r2"/>
</dbReference>
<protein>
    <recommendedName>
        <fullName evidence="5">RNA polymerase sigma factor SigA</fullName>
    </recommendedName>
</protein>
<evidence type="ECO:0000256" key="2">
    <source>
        <dbReference type="ARBA" id="ARBA00023082"/>
    </source>
</evidence>
<dbReference type="InterPro" id="IPR050239">
    <property type="entry name" value="Sigma-70_RNA_pol_init_factors"/>
</dbReference>
<dbReference type="InterPro" id="IPR013324">
    <property type="entry name" value="RNA_pol_sigma_r3/r4-like"/>
</dbReference>
<proteinExistence type="inferred from homology"/>
<dbReference type="Pfam" id="PF04539">
    <property type="entry name" value="Sigma70_r3"/>
    <property type="match status" value="1"/>
</dbReference>
<dbReference type="SUPFAM" id="SSF88659">
    <property type="entry name" value="Sigma3 and sigma4 domains of RNA polymerase sigma factors"/>
    <property type="match status" value="2"/>
</dbReference>
<dbReference type="InterPro" id="IPR042189">
    <property type="entry name" value="RNA_pol_sigma_70_r1_1_sf"/>
</dbReference>
<dbReference type="PANTHER" id="PTHR30603">
    <property type="entry name" value="RNA POLYMERASE SIGMA FACTOR RPO"/>
    <property type="match status" value="1"/>
</dbReference>
<gene>
    <name evidence="11" type="primary">sigA_8</name>
    <name evidence="5" type="synonym">sigA</name>
    <name evidence="11" type="ORF">Poly59_60740</name>
</gene>
<comment type="subunit">
    <text evidence="5">Interacts transiently with the RNA polymerase catalytic core.</text>
</comment>
<dbReference type="AlphaFoldDB" id="A0A5C6EEL2"/>
<feature type="region of interest" description="Sigma-70 factor domain-3" evidence="5">
    <location>
        <begin position="430"/>
        <end position="506"/>
    </location>
</feature>
<name>A0A5C6EEL2_9BACT</name>
<evidence type="ECO:0000259" key="8">
    <source>
        <dbReference type="Pfam" id="PF04539"/>
    </source>
</evidence>
<dbReference type="NCBIfam" id="TIGR02937">
    <property type="entry name" value="sigma70-ECF"/>
    <property type="match status" value="1"/>
</dbReference>
<dbReference type="HAMAP" id="MF_00963">
    <property type="entry name" value="Sigma70_RpoD_SigA"/>
    <property type="match status" value="1"/>
</dbReference>
<organism evidence="11 12">
    <name type="scientific">Rubripirellula reticaptiva</name>
    <dbReference type="NCBI Taxonomy" id="2528013"/>
    <lineage>
        <taxon>Bacteria</taxon>
        <taxon>Pseudomonadati</taxon>
        <taxon>Planctomycetota</taxon>
        <taxon>Planctomycetia</taxon>
        <taxon>Pirellulales</taxon>
        <taxon>Pirellulaceae</taxon>
        <taxon>Rubripirellula</taxon>
    </lineage>
</organism>
<dbReference type="InterPro" id="IPR007624">
    <property type="entry name" value="RNA_pol_sigma70_r3"/>
</dbReference>
<dbReference type="RefSeq" id="WP_146537489.1">
    <property type="nucleotide sequence ID" value="NZ_SJPX01000006.1"/>
</dbReference>
<dbReference type="OrthoDB" id="9780321at2"/>
<evidence type="ECO:0000259" key="9">
    <source>
        <dbReference type="Pfam" id="PF04542"/>
    </source>
</evidence>
<dbReference type="PRINTS" id="PR00046">
    <property type="entry name" value="SIGMA70FCT"/>
</dbReference>
<keyword evidence="4 5" id="KW-0804">Transcription</keyword>
<dbReference type="Gene3D" id="1.10.10.10">
    <property type="entry name" value="Winged helix-like DNA-binding domain superfamily/Winged helix DNA-binding domain"/>
    <property type="match status" value="2"/>
</dbReference>
<dbReference type="Pfam" id="PF00140">
    <property type="entry name" value="Sigma70_r1_2"/>
    <property type="match status" value="1"/>
</dbReference>
<evidence type="ECO:0000259" key="6">
    <source>
        <dbReference type="Pfam" id="PF00140"/>
    </source>
</evidence>
<feature type="DNA-binding region" description="H-T-H motif" evidence="5">
    <location>
        <begin position="545"/>
        <end position="564"/>
    </location>
</feature>
<dbReference type="InterPro" id="IPR007127">
    <property type="entry name" value="RNA_pol_sigma_70_r1_1"/>
</dbReference>
<dbReference type="Proteomes" id="UP000317977">
    <property type="component" value="Unassembled WGS sequence"/>
</dbReference>
<feature type="short sequence motif" description="Interaction with polymerase core subunit RpoC" evidence="5">
    <location>
        <begin position="375"/>
        <end position="378"/>
    </location>
</feature>
<comment type="caution">
    <text evidence="11">The sequence shown here is derived from an EMBL/GenBank/DDBJ whole genome shotgun (WGS) entry which is preliminary data.</text>
</comment>
<feature type="domain" description="RNA polymerase sigma factor 70 region 1.1" evidence="7">
    <location>
        <begin position="5"/>
        <end position="64"/>
    </location>
</feature>
<comment type="subcellular location">
    <subcellularLocation>
        <location evidence="5">Cytoplasm</location>
    </subcellularLocation>
</comment>
<feature type="domain" description="RNA polymerase sigma-70 region 4" evidence="10">
    <location>
        <begin position="519"/>
        <end position="571"/>
    </location>
</feature>
<dbReference type="GO" id="GO:0003677">
    <property type="term" value="F:DNA binding"/>
    <property type="evidence" value="ECO:0007669"/>
    <property type="project" value="UniProtKB-UniRule"/>
</dbReference>
<evidence type="ECO:0000256" key="1">
    <source>
        <dbReference type="ARBA" id="ARBA00023015"/>
    </source>
</evidence>
<keyword evidence="12" id="KW-1185">Reference proteome</keyword>
<dbReference type="InterPro" id="IPR028630">
    <property type="entry name" value="Sigma70_RpoD"/>
</dbReference>
<dbReference type="InterPro" id="IPR014284">
    <property type="entry name" value="RNA_pol_sigma-70_dom"/>
</dbReference>
<keyword evidence="1 5" id="KW-0805">Transcription regulation</keyword>
<evidence type="ECO:0000256" key="4">
    <source>
        <dbReference type="ARBA" id="ARBA00023163"/>
    </source>
</evidence>
<dbReference type="InterPro" id="IPR013325">
    <property type="entry name" value="RNA_pol_sigma_r2"/>
</dbReference>
<evidence type="ECO:0000313" key="12">
    <source>
        <dbReference type="Proteomes" id="UP000317977"/>
    </source>
</evidence>
<keyword evidence="3 5" id="KW-0238">DNA-binding</keyword>
<keyword evidence="2 5" id="KW-0731">Sigma factor</keyword>
<dbReference type="GO" id="GO:0016987">
    <property type="term" value="F:sigma factor activity"/>
    <property type="evidence" value="ECO:0007669"/>
    <property type="project" value="UniProtKB-UniRule"/>
</dbReference>
<evidence type="ECO:0000259" key="7">
    <source>
        <dbReference type="Pfam" id="PF03979"/>
    </source>
</evidence>
<dbReference type="InterPro" id="IPR036388">
    <property type="entry name" value="WH-like_DNA-bd_sf"/>
</dbReference>
<comment type="similarity">
    <text evidence="5">Belongs to the sigma-70 factor family. RpoD/SigA subfamily.</text>
</comment>
<feature type="domain" description="RNA polymerase sigma-70 region 3" evidence="8">
    <location>
        <begin position="432"/>
        <end position="505"/>
    </location>
</feature>
<dbReference type="GO" id="GO:0005737">
    <property type="term" value="C:cytoplasm"/>
    <property type="evidence" value="ECO:0007669"/>
    <property type="project" value="UniProtKB-SubCell"/>
</dbReference>